<dbReference type="EMBL" id="ML213590">
    <property type="protein sequence ID" value="TFK44968.1"/>
    <property type="molecule type" value="Genomic_DNA"/>
</dbReference>
<dbReference type="GO" id="GO:0015031">
    <property type="term" value="P:protein transport"/>
    <property type="evidence" value="ECO:0007669"/>
    <property type="project" value="UniProtKB-KW"/>
</dbReference>
<evidence type="ECO:0000256" key="5">
    <source>
        <dbReference type="ARBA" id="ARBA00022640"/>
    </source>
</evidence>
<keyword evidence="8" id="KW-0378">Hydrolase</keyword>
<keyword evidence="13" id="KW-0472">Membrane</keyword>
<sequence>MTNDVNFSFFHIVSCPQNLQLMSMGRRQWIAEEMESRGRKSGKYTIITGRRSRSTALSGSTTTSRSGSIISTNRSARETPLFAAELVEEPSNYAAVPTDDAVSTNDVIIAVMGPTGTGKSSFINLAAGISKTMVGHNLESCTQEIQTIRCRHPDQNRDVVFVDTPGFDDTTIDDTVTLETIANWLNSTYARHITLSGLLFFHRISDNRMDGTSLRNLRMFQNLCGNDALENVILVTTMWDGVSEEEGSKREEQLRDSYWKPMLNLGSRMVRFHYSATSAWDIVSKFQPAPRSRPLLLQEEMVDRGMQLAETSAGRTLFSWFRDLIEKIKTIIRRFRDQLKEGSPESAPGISTALHEAESELAQAISQSERLKRPRWSFFSPLGQSQPPQHGYKSRQTSLRNSLRTNLSTDTINSQQTGGASLRSQTQIYLNNSVTHLSSSYEIIPSNMIVTTSTATPLSSTYSHIEGTIHPPSPTTLMVIITALKALHLASSAVPLPCLRNSIGSALAVVESIHALKGTQQALNGLAKDVGLFILSISRQAKEGEVPKEMDKAIDDFLKELKEIQVIVKKISEQDLGERYILREEDDRVIRDCQESMKLACQLLGIKFDMINLQFNVQANSRMEKKVELVNEKIENIDEKVERVVEKIVRVDEKVDRVDEKVERVDNKVNAMQCSLHLLSHTLLSAPGLLQHHQASPSKRATT</sequence>
<evidence type="ECO:0000313" key="18">
    <source>
        <dbReference type="Proteomes" id="UP000308652"/>
    </source>
</evidence>
<keyword evidence="11" id="KW-0653">Protein transport</keyword>
<keyword evidence="3" id="KW-0813">Transport</keyword>
<keyword evidence="10" id="KW-0460">Magnesium</keyword>
<evidence type="ECO:0000256" key="15">
    <source>
        <dbReference type="SAM" id="Coils"/>
    </source>
</evidence>
<feature type="domain" description="G" evidence="16">
    <location>
        <begin position="109"/>
        <end position="203"/>
    </location>
</feature>
<evidence type="ECO:0000256" key="4">
    <source>
        <dbReference type="ARBA" id="ARBA00022528"/>
    </source>
</evidence>
<dbReference type="GO" id="GO:0016787">
    <property type="term" value="F:hydrolase activity"/>
    <property type="evidence" value="ECO:0007669"/>
    <property type="project" value="UniProtKB-KW"/>
</dbReference>
<dbReference type="GO" id="GO:0046872">
    <property type="term" value="F:metal ion binding"/>
    <property type="evidence" value="ECO:0007669"/>
    <property type="project" value="UniProtKB-KW"/>
</dbReference>
<evidence type="ECO:0000256" key="7">
    <source>
        <dbReference type="ARBA" id="ARBA00022723"/>
    </source>
</evidence>
<keyword evidence="15" id="KW-0175">Coiled coil</keyword>
<keyword evidence="18" id="KW-1185">Reference proteome</keyword>
<evidence type="ECO:0000256" key="10">
    <source>
        <dbReference type="ARBA" id="ARBA00022842"/>
    </source>
</evidence>
<organism evidence="17 18">
    <name type="scientific">Crucibulum laeve</name>
    <dbReference type="NCBI Taxonomy" id="68775"/>
    <lineage>
        <taxon>Eukaryota</taxon>
        <taxon>Fungi</taxon>
        <taxon>Dikarya</taxon>
        <taxon>Basidiomycota</taxon>
        <taxon>Agaricomycotina</taxon>
        <taxon>Agaricomycetes</taxon>
        <taxon>Agaricomycetidae</taxon>
        <taxon>Agaricales</taxon>
        <taxon>Agaricineae</taxon>
        <taxon>Nidulariaceae</taxon>
        <taxon>Crucibulum</taxon>
    </lineage>
</organism>
<evidence type="ECO:0000256" key="8">
    <source>
        <dbReference type="ARBA" id="ARBA00022801"/>
    </source>
</evidence>
<evidence type="ECO:0000256" key="11">
    <source>
        <dbReference type="ARBA" id="ARBA00022927"/>
    </source>
</evidence>
<dbReference type="InterPro" id="IPR006073">
    <property type="entry name" value="GTP-bd"/>
</dbReference>
<name>A0A5C3MM10_9AGAR</name>
<dbReference type="PANTHER" id="PTHR10903:SF135">
    <property type="entry name" value="TRANSLOCASE OF CHLOROPLAST 120, CHLOROPLASTIC-RELATED"/>
    <property type="match status" value="1"/>
</dbReference>
<reference evidence="17 18" key="1">
    <citation type="journal article" date="2019" name="Nat. Ecol. Evol.">
        <title>Megaphylogeny resolves global patterns of mushroom evolution.</title>
        <authorList>
            <person name="Varga T."/>
            <person name="Krizsan K."/>
            <person name="Foldi C."/>
            <person name="Dima B."/>
            <person name="Sanchez-Garcia M."/>
            <person name="Sanchez-Ramirez S."/>
            <person name="Szollosi G.J."/>
            <person name="Szarkandi J.G."/>
            <person name="Papp V."/>
            <person name="Albert L."/>
            <person name="Andreopoulos W."/>
            <person name="Angelini C."/>
            <person name="Antonin V."/>
            <person name="Barry K.W."/>
            <person name="Bougher N.L."/>
            <person name="Buchanan P."/>
            <person name="Buyck B."/>
            <person name="Bense V."/>
            <person name="Catcheside P."/>
            <person name="Chovatia M."/>
            <person name="Cooper J."/>
            <person name="Damon W."/>
            <person name="Desjardin D."/>
            <person name="Finy P."/>
            <person name="Geml J."/>
            <person name="Haridas S."/>
            <person name="Hughes K."/>
            <person name="Justo A."/>
            <person name="Karasinski D."/>
            <person name="Kautmanova I."/>
            <person name="Kiss B."/>
            <person name="Kocsube S."/>
            <person name="Kotiranta H."/>
            <person name="LaButti K.M."/>
            <person name="Lechner B.E."/>
            <person name="Liimatainen K."/>
            <person name="Lipzen A."/>
            <person name="Lukacs Z."/>
            <person name="Mihaltcheva S."/>
            <person name="Morgado L.N."/>
            <person name="Niskanen T."/>
            <person name="Noordeloos M.E."/>
            <person name="Ohm R.A."/>
            <person name="Ortiz-Santana B."/>
            <person name="Ovrebo C."/>
            <person name="Racz N."/>
            <person name="Riley R."/>
            <person name="Savchenko A."/>
            <person name="Shiryaev A."/>
            <person name="Soop K."/>
            <person name="Spirin V."/>
            <person name="Szebenyi C."/>
            <person name="Tomsovsky M."/>
            <person name="Tulloss R.E."/>
            <person name="Uehling J."/>
            <person name="Grigoriev I.V."/>
            <person name="Vagvolgyi C."/>
            <person name="Papp T."/>
            <person name="Martin F.M."/>
            <person name="Miettinen O."/>
            <person name="Hibbett D.S."/>
            <person name="Nagy L.G."/>
        </authorList>
    </citation>
    <scope>NUCLEOTIDE SEQUENCE [LARGE SCALE GENOMIC DNA]</scope>
    <source>
        <strain evidence="17 18">CBS 166.37</strain>
    </source>
</reference>
<evidence type="ECO:0000256" key="9">
    <source>
        <dbReference type="ARBA" id="ARBA00022805"/>
    </source>
</evidence>
<dbReference type="GO" id="GO:0005525">
    <property type="term" value="F:GTP binding"/>
    <property type="evidence" value="ECO:0007669"/>
    <property type="project" value="InterPro"/>
</dbReference>
<evidence type="ECO:0000259" key="16">
    <source>
        <dbReference type="Pfam" id="PF01926"/>
    </source>
</evidence>
<dbReference type="CDD" id="cd21037">
    <property type="entry name" value="MLKL_NTD"/>
    <property type="match status" value="1"/>
</dbReference>
<dbReference type="InterPro" id="IPR045058">
    <property type="entry name" value="GIMA/IAN/Toc"/>
</dbReference>
<keyword evidence="6" id="KW-0812">Transmembrane</keyword>
<comment type="subcellular location">
    <subcellularLocation>
        <location evidence="2">Membrane</location>
        <topology evidence="2">Single-pass membrane protein</topology>
    </subcellularLocation>
    <subcellularLocation>
        <location evidence="14">Plastid</location>
        <location evidence="14">Chloroplast outer membrane</location>
    </subcellularLocation>
</comment>
<dbReference type="GO" id="GO:0016020">
    <property type="term" value="C:membrane"/>
    <property type="evidence" value="ECO:0007669"/>
    <property type="project" value="UniProtKB-SubCell"/>
</dbReference>
<evidence type="ECO:0000256" key="12">
    <source>
        <dbReference type="ARBA" id="ARBA00022989"/>
    </source>
</evidence>
<evidence type="ECO:0000256" key="14">
    <source>
        <dbReference type="ARBA" id="ARBA00024013"/>
    </source>
</evidence>
<evidence type="ECO:0000313" key="17">
    <source>
        <dbReference type="EMBL" id="TFK44968.1"/>
    </source>
</evidence>
<evidence type="ECO:0000256" key="6">
    <source>
        <dbReference type="ARBA" id="ARBA00022692"/>
    </source>
</evidence>
<protein>
    <recommendedName>
        <fullName evidence="16">G domain-containing protein</fullName>
    </recommendedName>
</protein>
<dbReference type="Pfam" id="PF01926">
    <property type="entry name" value="MMR_HSR1"/>
    <property type="match status" value="1"/>
</dbReference>
<dbReference type="InterPro" id="IPR059179">
    <property type="entry name" value="MLKL-like_MCAfunc"/>
</dbReference>
<evidence type="ECO:0000256" key="3">
    <source>
        <dbReference type="ARBA" id="ARBA00022448"/>
    </source>
</evidence>
<dbReference type="InterPro" id="IPR027417">
    <property type="entry name" value="P-loop_NTPase"/>
</dbReference>
<keyword evidence="12" id="KW-1133">Transmembrane helix</keyword>
<feature type="coiled-coil region" evidence="15">
    <location>
        <begin position="620"/>
        <end position="668"/>
    </location>
</feature>
<dbReference type="Proteomes" id="UP000308652">
    <property type="component" value="Unassembled WGS sequence"/>
</dbReference>
<dbReference type="SUPFAM" id="SSF52540">
    <property type="entry name" value="P-loop containing nucleoside triphosphate hydrolases"/>
    <property type="match status" value="1"/>
</dbReference>
<evidence type="ECO:0000256" key="2">
    <source>
        <dbReference type="ARBA" id="ARBA00004167"/>
    </source>
</evidence>
<evidence type="ECO:0000256" key="13">
    <source>
        <dbReference type="ARBA" id="ARBA00023136"/>
    </source>
</evidence>
<dbReference type="Gene3D" id="3.40.50.300">
    <property type="entry name" value="P-loop containing nucleotide triphosphate hydrolases"/>
    <property type="match status" value="1"/>
</dbReference>
<keyword evidence="9" id="KW-1002">Plastid outer membrane</keyword>
<gene>
    <name evidence="17" type="ORF">BDQ12DRAFT_621501</name>
</gene>
<comment type="cofactor">
    <cofactor evidence="1">
        <name>Mg(2+)</name>
        <dbReference type="ChEBI" id="CHEBI:18420"/>
    </cofactor>
</comment>
<dbReference type="AlphaFoldDB" id="A0A5C3MM10"/>
<dbReference type="PANTHER" id="PTHR10903">
    <property type="entry name" value="GTPASE, IMAP FAMILY MEMBER-RELATED"/>
    <property type="match status" value="1"/>
</dbReference>
<keyword evidence="4" id="KW-0150">Chloroplast</keyword>
<proteinExistence type="predicted"/>
<evidence type="ECO:0000256" key="1">
    <source>
        <dbReference type="ARBA" id="ARBA00001946"/>
    </source>
</evidence>
<dbReference type="Gene3D" id="1.20.5.170">
    <property type="match status" value="1"/>
</dbReference>
<keyword evidence="5" id="KW-0934">Plastid</keyword>
<accession>A0A5C3MM10</accession>
<dbReference type="STRING" id="68775.A0A5C3MM10"/>
<dbReference type="CDD" id="cd00882">
    <property type="entry name" value="Ras_like_GTPase"/>
    <property type="match status" value="1"/>
</dbReference>
<keyword evidence="7" id="KW-0479">Metal-binding</keyword>
<dbReference type="OrthoDB" id="8954335at2759"/>